<comment type="caution">
    <text evidence="2">The sequence shown here is derived from an EMBL/GenBank/DDBJ whole genome shotgun (WGS) entry which is preliminary data.</text>
</comment>
<feature type="transmembrane region" description="Helical" evidence="1">
    <location>
        <begin position="64"/>
        <end position="84"/>
    </location>
</feature>
<protein>
    <submittedName>
        <fullName evidence="2">Uncharacterized protein</fullName>
    </submittedName>
</protein>
<accession>A0A2T0SWQ0</accession>
<dbReference type="Proteomes" id="UP000239494">
    <property type="component" value="Unassembled WGS sequence"/>
</dbReference>
<sequence>MNPPDRRYRPWHTRGMPTRRPHLAVKAAGFALPLLLIALLVVAYDHDCFGSLGWDGGEYLSAMAWTDVGVLFVGAALLAAPAAWRSLGVGMLVGGSAGILLGIAFLALLMVAIARTPIPF</sequence>
<organism evidence="2 3">
    <name type="scientific">Umezawaea tangerina</name>
    <dbReference type="NCBI Taxonomy" id="84725"/>
    <lineage>
        <taxon>Bacteria</taxon>
        <taxon>Bacillati</taxon>
        <taxon>Actinomycetota</taxon>
        <taxon>Actinomycetes</taxon>
        <taxon>Pseudonocardiales</taxon>
        <taxon>Pseudonocardiaceae</taxon>
        <taxon>Umezawaea</taxon>
    </lineage>
</organism>
<reference evidence="2 3" key="1">
    <citation type="submission" date="2018-03" db="EMBL/GenBank/DDBJ databases">
        <title>Genomic Encyclopedia of Archaeal and Bacterial Type Strains, Phase II (KMG-II): from individual species to whole genera.</title>
        <authorList>
            <person name="Goeker M."/>
        </authorList>
    </citation>
    <scope>NUCLEOTIDE SEQUENCE [LARGE SCALE GENOMIC DNA]</scope>
    <source>
        <strain evidence="2 3">DSM 44720</strain>
    </source>
</reference>
<feature type="transmembrane region" description="Helical" evidence="1">
    <location>
        <begin position="23"/>
        <end position="44"/>
    </location>
</feature>
<dbReference type="EMBL" id="PVTF01000009">
    <property type="protein sequence ID" value="PRY37847.1"/>
    <property type="molecule type" value="Genomic_DNA"/>
</dbReference>
<keyword evidence="1" id="KW-0812">Transmembrane</keyword>
<gene>
    <name evidence="2" type="ORF">CLV43_10967</name>
</gene>
<keyword evidence="3" id="KW-1185">Reference proteome</keyword>
<evidence type="ECO:0000313" key="3">
    <source>
        <dbReference type="Proteomes" id="UP000239494"/>
    </source>
</evidence>
<keyword evidence="1" id="KW-1133">Transmembrane helix</keyword>
<keyword evidence="1" id="KW-0472">Membrane</keyword>
<evidence type="ECO:0000313" key="2">
    <source>
        <dbReference type="EMBL" id="PRY37847.1"/>
    </source>
</evidence>
<dbReference type="AlphaFoldDB" id="A0A2T0SWQ0"/>
<name>A0A2T0SWQ0_9PSEU</name>
<feature type="transmembrane region" description="Helical" evidence="1">
    <location>
        <begin position="91"/>
        <end position="114"/>
    </location>
</feature>
<proteinExistence type="predicted"/>
<evidence type="ECO:0000256" key="1">
    <source>
        <dbReference type="SAM" id="Phobius"/>
    </source>
</evidence>